<organism evidence="9 10">
    <name type="scientific">Paracoccus sphaerophysae</name>
    <dbReference type="NCBI Taxonomy" id="690417"/>
    <lineage>
        <taxon>Bacteria</taxon>
        <taxon>Pseudomonadati</taxon>
        <taxon>Pseudomonadota</taxon>
        <taxon>Alphaproteobacteria</taxon>
        <taxon>Rhodobacterales</taxon>
        <taxon>Paracoccaceae</taxon>
        <taxon>Paracoccus</taxon>
    </lineage>
</organism>
<evidence type="ECO:0000256" key="5">
    <source>
        <dbReference type="ARBA" id="ARBA00022989"/>
    </source>
</evidence>
<dbReference type="GO" id="GO:0005886">
    <property type="term" value="C:plasma membrane"/>
    <property type="evidence" value="ECO:0007669"/>
    <property type="project" value="UniProtKB-SubCell"/>
</dbReference>
<comment type="caution">
    <text evidence="9">The sequence shown here is derived from an EMBL/GenBank/DDBJ whole genome shotgun (WGS) entry which is preliminary data.</text>
</comment>
<dbReference type="GO" id="GO:0022857">
    <property type="term" value="F:transmembrane transporter activity"/>
    <property type="evidence" value="ECO:0007669"/>
    <property type="project" value="InterPro"/>
</dbReference>
<reference evidence="9 10" key="2">
    <citation type="submission" date="2014-10" db="EMBL/GenBank/DDBJ databases">
        <title>Paracoccus sanguinis sp. nov., isolated from clinical specimens of New York State patients.</title>
        <authorList>
            <person name="Mingle L.A."/>
            <person name="Cole J.A."/>
            <person name="Lapierre P."/>
            <person name="Musser K.A."/>
        </authorList>
    </citation>
    <scope>NUCLEOTIDE SEQUENCE [LARGE SCALE GENOMIC DNA]</scope>
    <source>
        <strain evidence="9 10">HAMBI 3106</strain>
    </source>
</reference>
<dbReference type="Pfam" id="PF02472">
    <property type="entry name" value="ExbD"/>
    <property type="match status" value="1"/>
</dbReference>
<dbReference type="STRING" id="690417.IC63_15730"/>
<dbReference type="Proteomes" id="UP000029917">
    <property type="component" value="Unassembled WGS sequence"/>
</dbReference>
<protein>
    <recommendedName>
        <fullName evidence="11">Biopolymer transporter ExbD</fullName>
    </recommendedName>
</protein>
<keyword evidence="7" id="KW-0813">Transport</keyword>
<dbReference type="OrthoDB" id="7860253at2"/>
<keyword evidence="7" id="KW-0653">Protein transport</keyword>
<feature type="transmembrane region" description="Helical" evidence="8">
    <location>
        <begin position="18"/>
        <end position="36"/>
    </location>
</feature>
<name>A0A099EVB2_9RHOB</name>
<evidence type="ECO:0000313" key="9">
    <source>
        <dbReference type="EMBL" id="KGJ01912.1"/>
    </source>
</evidence>
<evidence type="ECO:0000256" key="4">
    <source>
        <dbReference type="ARBA" id="ARBA00022692"/>
    </source>
</evidence>
<keyword evidence="4 7" id="KW-0812">Transmembrane</keyword>
<evidence type="ECO:0000256" key="6">
    <source>
        <dbReference type="ARBA" id="ARBA00023136"/>
    </source>
</evidence>
<dbReference type="EMBL" id="JRKS01000083">
    <property type="protein sequence ID" value="KGJ01912.1"/>
    <property type="molecule type" value="Genomic_DNA"/>
</dbReference>
<dbReference type="RefSeq" id="WP_036721976.1">
    <property type="nucleotide sequence ID" value="NZ_JRKS01000083.1"/>
</dbReference>
<keyword evidence="3" id="KW-1003">Cell membrane</keyword>
<reference evidence="9 10" key="1">
    <citation type="submission" date="2014-09" db="EMBL/GenBank/DDBJ databases">
        <authorList>
            <person name="McGinnis J.M."/>
            <person name="Wolfgang W.J."/>
        </authorList>
    </citation>
    <scope>NUCLEOTIDE SEQUENCE [LARGE SCALE GENOMIC DNA]</scope>
    <source>
        <strain evidence="9 10">HAMBI 3106</strain>
    </source>
</reference>
<evidence type="ECO:0000313" key="10">
    <source>
        <dbReference type="Proteomes" id="UP000029917"/>
    </source>
</evidence>
<evidence type="ECO:0000256" key="3">
    <source>
        <dbReference type="ARBA" id="ARBA00022475"/>
    </source>
</evidence>
<sequence>MIAGPFGKRRDRVRIDTSLAIVNIVLLLLFFFLIVGQTPQSAADMRLSETRDLPLNQLPRPILIVRAEDDWQLDGQPVSPELLPAAMAGRDRLLHLMIDREAPAELLVRTLSAPVLAGYDLRLVTLGAQGAP</sequence>
<evidence type="ECO:0000256" key="7">
    <source>
        <dbReference type="RuleBase" id="RU003879"/>
    </source>
</evidence>
<evidence type="ECO:0008006" key="11">
    <source>
        <dbReference type="Google" id="ProtNLM"/>
    </source>
</evidence>
<accession>A0A099EVB2</accession>
<evidence type="ECO:0000256" key="1">
    <source>
        <dbReference type="ARBA" id="ARBA00004162"/>
    </source>
</evidence>
<comment type="subcellular location">
    <subcellularLocation>
        <location evidence="1">Cell membrane</location>
        <topology evidence="1">Single-pass membrane protein</topology>
    </subcellularLocation>
    <subcellularLocation>
        <location evidence="7">Cell membrane</location>
        <topology evidence="7">Single-pass type II membrane protein</topology>
    </subcellularLocation>
</comment>
<dbReference type="AlphaFoldDB" id="A0A099EVB2"/>
<keyword evidence="10" id="KW-1185">Reference proteome</keyword>
<keyword evidence="6 8" id="KW-0472">Membrane</keyword>
<evidence type="ECO:0000256" key="2">
    <source>
        <dbReference type="ARBA" id="ARBA00005811"/>
    </source>
</evidence>
<dbReference type="InterPro" id="IPR003400">
    <property type="entry name" value="ExbD"/>
</dbReference>
<dbReference type="GO" id="GO:0015031">
    <property type="term" value="P:protein transport"/>
    <property type="evidence" value="ECO:0007669"/>
    <property type="project" value="UniProtKB-KW"/>
</dbReference>
<proteinExistence type="inferred from homology"/>
<keyword evidence="5 8" id="KW-1133">Transmembrane helix</keyword>
<gene>
    <name evidence="9" type="ORF">IC63_15730</name>
</gene>
<comment type="similarity">
    <text evidence="2 7">Belongs to the ExbD/TolR family.</text>
</comment>
<evidence type="ECO:0000256" key="8">
    <source>
        <dbReference type="SAM" id="Phobius"/>
    </source>
</evidence>